<evidence type="ECO:0000313" key="4">
    <source>
        <dbReference type="Proteomes" id="UP000199524"/>
    </source>
</evidence>
<dbReference type="Gene3D" id="3.90.550.10">
    <property type="entry name" value="Spore Coat Polysaccharide Biosynthesis Protein SpsA, Chain A"/>
    <property type="match status" value="1"/>
</dbReference>
<dbReference type="GeneID" id="300208539"/>
<proteinExistence type="predicted"/>
<dbReference type="AlphaFoldDB" id="A0A1H1WVD9"/>
<keyword evidence="1" id="KW-1003">Cell membrane</keyword>
<dbReference type="GO" id="GO:0016740">
    <property type="term" value="F:transferase activity"/>
    <property type="evidence" value="ECO:0007669"/>
    <property type="project" value="UniProtKB-KW"/>
</dbReference>
<keyword evidence="1" id="KW-0472">Membrane</keyword>
<keyword evidence="4" id="KW-1185">Reference proteome</keyword>
<dbReference type="EMBL" id="LT629777">
    <property type="protein sequence ID" value="SDT01015.1"/>
    <property type="molecule type" value="Genomic_DNA"/>
</dbReference>
<dbReference type="SUPFAM" id="SSF53448">
    <property type="entry name" value="Nucleotide-diphospho-sugar transferases"/>
    <property type="match status" value="1"/>
</dbReference>
<dbReference type="CDD" id="cd04196">
    <property type="entry name" value="GT_2_like_d"/>
    <property type="match status" value="1"/>
</dbReference>
<dbReference type="InterPro" id="IPR001173">
    <property type="entry name" value="Glyco_trans_2-like"/>
</dbReference>
<dbReference type="Pfam" id="PF00535">
    <property type="entry name" value="Glycos_transf_2"/>
    <property type="match status" value="1"/>
</dbReference>
<feature type="domain" description="Glycosyltransferase 2-like" evidence="2">
    <location>
        <begin position="4"/>
        <end position="110"/>
    </location>
</feature>
<protein>
    <submittedName>
        <fullName evidence="3">Glycosyl transferase family 2</fullName>
    </submittedName>
</protein>
<dbReference type="Proteomes" id="UP000199524">
    <property type="component" value="Chromosome I"/>
</dbReference>
<dbReference type="InterPro" id="IPR029044">
    <property type="entry name" value="Nucleotide-diphossugar_trans"/>
</dbReference>
<gene>
    <name evidence="3" type="ORF">SAMN05216598_3605</name>
</gene>
<reference evidence="4" key="1">
    <citation type="submission" date="2016-10" db="EMBL/GenBank/DDBJ databases">
        <authorList>
            <person name="Varghese N."/>
            <person name="Submissions S."/>
        </authorList>
    </citation>
    <scope>NUCLEOTIDE SEQUENCE [LARGE SCALE GENOMIC DNA]</scope>
    <source>
        <strain evidence="4">ATCC 23835</strain>
    </source>
</reference>
<dbReference type="RefSeq" id="WP_331716677.1">
    <property type="nucleotide sequence ID" value="NZ_LT629777.1"/>
</dbReference>
<evidence type="ECO:0000259" key="2">
    <source>
        <dbReference type="Pfam" id="PF00535"/>
    </source>
</evidence>
<sequence>MKVSILMCTYNGQRFLAEQINSFERQSHRNWSLAVSDDGSSDATLDIVNRCTCDWPIGRLKVFSGPCKGFVANFLSLTFRPEVEADFYAWSDQDDIWTEDKLETALMWLQGIAEHVPALYCGRTQLISELGIATGQSPRFSQPPDFANALVQSIGGGNTMVFNHAARELLREAGADVAIASHDWWAYQLVSGARNGVVFYDPQAKTLYRQHGANLVGSNAGWLARFHRIRLLVHGRFHEWNRQNIRALESMSHRLDRSSIEILSAFKEARDLPLWHRVSGIRRCGVYRQTVGGNLGLWLAALLRKI</sequence>
<accession>A0A1H1WVD9</accession>
<keyword evidence="3" id="KW-0808">Transferase</keyword>
<keyword evidence="1" id="KW-0997">Cell inner membrane</keyword>
<name>A0A1H1WVD9_9PSED</name>
<evidence type="ECO:0000313" key="3">
    <source>
        <dbReference type="EMBL" id="SDT01015.1"/>
    </source>
</evidence>
<organism evidence="3 4">
    <name type="scientific">Pseudomonas asplenii</name>
    <dbReference type="NCBI Taxonomy" id="53407"/>
    <lineage>
        <taxon>Bacteria</taxon>
        <taxon>Pseudomonadati</taxon>
        <taxon>Pseudomonadota</taxon>
        <taxon>Gammaproteobacteria</taxon>
        <taxon>Pseudomonadales</taxon>
        <taxon>Pseudomonadaceae</taxon>
        <taxon>Pseudomonas</taxon>
    </lineage>
</organism>
<evidence type="ECO:0000256" key="1">
    <source>
        <dbReference type="ARBA" id="ARBA00022519"/>
    </source>
</evidence>